<name>A0ABT2D5D6_9BURK</name>
<protein>
    <submittedName>
        <fullName evidence="2">Uncharacterized protein</fullName>
    </submittedName>
</protein>
<feature type="region of interest" description="Disordered" evidence="1">
    <location>
        <begin position="1"/>
        <end position="21"/>
    </location>
</feature>
<sequence>MSPFPVERANRGSPHRPDAAQSVLAERLRERLRTLCPPAVTPSADTLQALPASPDKFPPTPLNVRRLAVAPLRSVGAHRAATECAQALQAELEHRLHCVFGAQVVPYGPGAAGATHVVEASLRIDGDRLRTTVRLVDRLSLCIPMSEQFDAGLPFGIAQQEFLALSICRAIQNHFSLR</sequence>
<dbReference type="Proteomes" id="UP001206126">
    <property type="component" value="Unassembled WGS sequence"/>
</dbReference>
<evidence type="ECO:0000313" key="2">
    <source>
        <dbReference type="EMBL" id="MCS0806475.1"/>
    </source>
</evidence>
<keyword evidence="3" id="KW-1185">Reference proteome</keyword>
<accession>A0ABT2D5D6</accession>
<dbReference type="RefSeq" id="WP_258820265.1">
    <property type="nucleotide sequence ID" value="NZ_JANUHB010000001.1"/>
</dbReference>
<proteinExistence type="predicted"/>
<evidence type="ECO:0000313" key="3">
    <source>
        <dbReference type="Proteomes" id="UP001206126"/>
    </source>
</evidence>
<gene>
    <name evidence="2" type="ORF">NX774_00860</name>
</gene>
<dbReference type="EMBL" id="JANUHB010000001">
    <property type="protein sequence ID" value="MCS0806475.1"/>
    <property type="molecule type" value="Genomic_DNA"/>
</dbReference>
<comment type="caution">
    <text evidence="2">The sequence shown here is derived from an EMBL/GenBank/DDBJ whole genome shotgun (WGS) entry which is preliminary data.</text>
</comment>
<reference evidence="2 3" key="1">
    <citation type="submission" date="2022-08" db="EMBL/GenBank/DDBJ databases">
        <title>Reclassification of Massilia species as members of the genera Telluria, Duganella, Pseudoduganella, Mokoshia gen. nov. and Zemynaea gen. nov. using orthogonal and non-orthogonal genome-based approaches.</title>
        <authorList>
            <person name="Bowman J.P."/>
        </authorList>
    </citation>
    <scope>NUCLEOTIDE SEQUENCE [LARGE SCALE GENOMIC DNA]</scope>
    <source>
        <strain evidence="2 3">JCM 31605</strain>
    </source>
</reference>
<evidence type="ECO:0000256" key="1">
    <source>
        <dbReference type="SAM" id="MobiDB-lite"/>
    </source>
</evidence>
<organism evidence="2 3">
    <name type="scientific">Massilia agilis</name>
    <dbReference type="NCBI Taxonomy" id="1811226"/>
    <lineage>
        <taxon>Bacteria</taxon>
        <taxon>Pseudomonadati</taxon>
        <taxon>Pseudomonadota</taxon>
        <taxon>Betaproteobacteria</taxon>
        <taxon>Burkholderiales</taxon>
        <taxon>Oxalobacteraceae</taxon>
        <taxon>Telluria group</taxon>
        <taxon>Massilia</taxon>
    </lineage>
</organism>